<protein>
    <submittedName>
        <fullName evidence="13">Diacylglycerol kinase family lipid kinase</fullName>
    </submittedName>
</protein>
<evidence type="ECO:0000313" key="13">
    <source>
        <dbReference type="EMBL" id="MBO8470021.1"/>
    </source>
</evidence>
<dbReference type="InterPro" id="IPR017438">
    <property type="entry name" value="ATP-NAD_kinase_N"/>
</dbReference>
<keyword evidence="7" id="KW-0067">ATP-binding</keyword>
<evidence type="ECO:0000256" key="11">
    <source>
        <dbReference type="ARBA" id="ARBA00023264"/>
    </source>
</evidence>
<dbReference type="PROSITE" id="PS50146">
    <property type="entry name" value="DAGK"/>
    <property type="match status" value="1"/>
</dbReference>
<dbReference type="Gene3D" id="3.40.50.10330">
    <property type="entry name" value="Probable inorganic polyphosphate/atp-NAD kinase, domain 1"/>
    <property type="match status" value="1"/>
</dbReference>
<accession>A0A9D9IEC6</accession>
<reference evidence="13" key="2">
    <citation type="journal article" date="2021" name="PeerJ">
        <title>Extensive microbial diversity within the chicken gut microbiome revealed by metagenomics and culture.</title>
        <authorList>
            <person name="Gilroy R."/>
            <person name="Ravi A."/>
            <person name="Getino M."/>
            <person name="Pursley I."/>
            <person name="Horton D.L."/>
            <person name="Alikhan N.F."/>
            <person name="Baker D."/>
            <person name="Gharbi K."/>
            <person name="Hall N."/>
            <person name="Watson M."/>
            <person name="Adriaenssens E.M."/>
            <person name="Foster-Nyarko E."/>
            <person name="Jarju S."/>
            <person name="Secka A."/>
            <person name="Antonio M."/>
            <person name="Oren A."/>
            <person name="Chaudhuri R.R."/>
            <person name="La Ragione R."/>
            <person name="Hildebrand F."/>
            <person name="Pallen M.J."/>
        </authorList>
    </citation>
    <scope>NUCLEOTIDE SEQUENCE</scope>
    <source>
        <strain evidence="13">14700</strain>
    </source>
</reference>
<comment type="cofactor">
    <cofactor evidence="1">
        <name>Mg(2+)</name>
        <dbReference type="ChEBI" id="CHEBI:18420"/>
    </cofactor>
</comment>
<dbReference type="GO" id="GO:0016301">
    <property type="term" value="F:kinase activity"/>
    <property type="evidence" value="ECO:0007669"/>
    <property type="project" value="UniProtKB-KW"/>
</dbReference>
<dbReference type="SUPFAM" id="SSF111331">
    <property type="entry name" value="NAD kinase/diacylglycerol kinase-like"/>
    <property type="match status" value="1"/>
</dbReference>
<proteinExistence type="predicted"/>
<keyword evidence="10" id="KW-0594">Phospholipid biosynthesis</keyword>
<dbReference type="SMART" id="SM00046">
    <property type="entry name" value="DAGKc"/>
    <property type="match status" value="1"/>
</dbReference>
<keyword evidence="4" id="KW-0479">Metal-binding</keyword>
<organism evidence="13 14">
    <name type="scientific">Candidatus Ornithospirochaeta stercoravium</name>
    <dbReference type="NCBI Taxonomy" id="2840897"/>
    <lineage>
        <taxon>Bacteria</taxon>
        <taxon>Pseudomonadati</taxon>
        <taxon>Spirochaetota</taxon>
        <taxon>Spirochaetia</taxon>
        <taxon>Spirochaetales</taxon>
        <taxon>Spirochaetaceae</taxon>
        <taxon>Spirochaetaceae incertae sedis</taxon>
        <taxon>Candidatus Ornithospirochaeta</taxon>
    </lineage>
</organism>
<dbReference type="Proteomes" id="UP000810292">
    <property type="component" value="Unassembled WGS sequence"/>
</dbReference>
<gene>
    <name evidence="13" type="ORF">IAA72_09625</name>
</gene>
<keyword evidence="6 13" id="KW-0418">Kinase</keyword>
<sequence>MKELVNGTSLMDNPRVLRKDILLIINPNASKGKGRSKAKEIKALFQERGRECTVAYTKETGHAESLAYRGASYGYGVIVAAGGDGTVNEVASGIMRSGKNIPLGIIPIGRGNDFAWIAGIPQKTKDAVSLIVDGIVSRIDVGFCKGPEHPKGMYFLNGAGFGFEPMVNFRAMGYKRINGMPSYVAAFFYILRHVPKPYNIRMKIDGEERLLSTQQISICNGRRMGSAFIMAPKAEIDDGLFDVMFTNHPLSGRELIKAVIAFFRGSQVSDTNLFTYMNATKVEIASEEPVVQAHCDGEVFTKNGTLFSISLLPGALGLVRGKIS</sequence>
<keyword evidence="2" id="KW-0444">Lipid biosynthesis</keyword>
<dbReference type="InterPro" id="IPR045540">
    <property type="entry name" value="YegS/DAGK_C"/>
</dbReference>
<dbReference type="Gene3D" id="2.60.200.40">
    <property type="match status" value="1"/>
</dbReference>
<reference evidence="13" key="1">
    <citation type="submission" date="2020-10" db="EMBL/GenBank/DDBJ databases">
        <authorList>
            <person name="Gilroy R."/>
        </authorList>
    </citation>
    <scope>NUCLEOTIDE SEQUENCE</scope>
    <source>
        <strain evidence="13">14700</strain>
    </source>
</reference>
<keyword evidence="3" id="KW-0808">Transferase</keyword>
<dbReference type="AlphaFoldDB" id="A0A9D9IEC6"/>
<dbReference type="InterPro" id="IPR001206">
    <property type="entry name" value="Diacylglycerol_kinase_cat_dom"/>
</dbReference>
<dbReference type="InterPro" id="IPR005218">
    <property type="entry name" value="Diacylglycerol/lipid_kinase"/>
</dbReference>
<evidence type="ECO:0000256" key="8">
    <source>
        <dbReference type="ARBA" id="ARBA00022842"/>
    </source>
</evidence>
<comment type="caution">
    <text evidence="13">The sequence shown here is derived from an EMBL/GenBank/DDBJ whole genome shotgun (WGS) entry which is preliminary data.</text>
</comment>
<dbReference type="InterPro" id="IPR016064">
    <property type="entry name" value="NAD/diacylglycerol_kinase_sf"/>
</dbReference>
<dbReference type="PANTHER" id="PTHR12358">
    <property type="entry name" value="SPHINGOSINE KINASE"/>
    <property type="match status" value="1"/>
</dbReference>
<evidence type="ECO:0000256" key="2">
    <source>
        <dbReference type="ARBA" id="ARBA00022516"/>
    </source>
</evidence>
<dbReference type="GO" id="GO:0046872">
    <property type="term" value="F:metal ion binding"/>
    <property type="evidence" value="ECO:0007669"/>
    <property type="project" value="UniProtKB-KW"/>
</dbReference>
<evidence type="ECO:0000256" key="9">
    <source>
        <dbReference type="ARBA" id="ARBA00023098"/>
    </source>
</evidence>
<dbReference type="Pfam" id="PF19279">
    <property type="entry name" value="YegS_C"/>
    <property type="match status" value="1"/>
</dbReference>
<evidence type="ECO:0000256" key="7">
    <source>
        <dbReference type="ARBA" id="ARBA00022840"/>
    </source>
</evidence>
<keyword evidence="5" id="KW-0547">Nucleotide-binding</keyword>
<evidence type="ECO:0000256" key="3">
    <source>
        <dbReference type="ARBA" id="ARBA00022679"/>
    </source>
</evidence>
<name>A0A9D9IEC6_9SPIO</name>
<dbReference type="GO" id="GO:0008654">
    <property type="term" value="P:phospholipid biosynthetic process"/>
    <property type="evidence" value="ECO:0007669"/>
    <property type="project" value="UniProtKB-KW"/>
</dbReference>
<dbReference type="EMBL" id="JADIMF010000154">
    <property type="protein sequence ID" value="MBO8470021.1"/>
    <property type="molecule type" value="Genomic_DNA"/>
</dbReference>
<keyword evidence="8" id="KW-0460">Magnesium</keyword>
<evidence type="ECO:0000256" key="5">
    <source>
        <dbReference type="ARBA" id="ARBA00022741"/>
    </source>
</evidence>
<evidence type="ECO:0000313" key="14">
    <source>
        <dbReference type="Proteomes" id="UP000810292"/>
    </source>
</evidence>
<evidence type="ECO:0000256" key="4">
    <source>
        <dbReference type="ARBA" id="ARBA00022723"/>
    </source>
</evidence>
<dbReference type="PANTHER" id="PTHR12358:SF106">
    <property type="entry name" value="LIPID KINASE YEGS"/>
    <property type="match status" value="1"/>
</dbReference>
<feature type="domain" description="DAGKc" evidence="12">
    <location>
        <begin position="16"/>
        <end position="148"/>
    </location>
</feature>
<evidence type="ECO:0000259" key="12">
    <source>
        <dbReference type="PROSITE" id="PS50146"/>
    </source>
</evidence>
<dbReference type="InterPro" id="IPR050187">
    <property type="entry name" value="Lipid_Phosphate_FormReg"/>
</dbReference>
<keyword evidence="9" id="KW-0443">Lipid metabolism</keyword>
<keyword evidence="11" id="KW-1208">Phospholipid metabolism</keyword>
<dbReference type="NCBIfam" id="TIGR00147">
    <property type="entry name" value="YegS/Rv2252/BmrU family lipid kinase"/>
    <property type="match status" value="1"/>
</dbReference>
<dbReference type="Pfam" id="PF00781">
    <property type="entry name" value="DAGK_cat"/>
    <property type="match status" value="1"/>
</dbReference>
<evidence type="ECO:0000256" key="1">
    <source>
        <dbReference type="ARBA" id="ARBA00001946"/>
    </source>
</evidence>
<evidence type="ECO:0000256" key="6">
    <source>
        <dbReference type="ARBA" id="ARBA00022777"/>
    </source>
</evidence>
<evidence type="ECO:0000256" key="10">
    <source>
        <dbReference type="ARBA" id="ARBA00023209"/>
    </source>
</evidence>
<dbReference type="GO" id="GO:0005886">
    <property type="term" value="C:plasma membrane"/>
    <property type="evidence" value="ECO:0007669"/>
    <property type="project" value="TreeGrafter"/>
</dbReference>
<dbReference type="GO" id="GO:0005524">
    <property type="term" value="F:ATP binding"/>
    <property type="evidence" value="ECO:0007669"/>
    <property type="project" value="UniProtKB-KW"/>
</dbReference>